<evidence type="ECO:0000313" key="3">
    <source>
        <dbReference type="EMBL" id="SDS71050.1"/>
    </source>
</evidence>
<accession>A0A1H1UF50</accession>
<keyword evidence="2" id="KW-1133">Transmembrane helix</keyword>
<dbReference type="CDD" id="cd05829">
    <property type="entry name" value="Sortase_F"/>
    <property type="match status" value="1"/>
</dbReference>
<protein>
    <recommendedName>
        <fullName evidence="5">Sortase family protein</fullName>
    </recommendedName>
</protein>
<feature type="region of interest" description="Disordered" evidence="1">
    <location>
        <begin position="34"/>
        <end position="63"/>
    </location>
</feature>
<dbReference type="Proteomes" id="UP000199700">
    <property type="component" value="Chromosome"/>
</dbReference>
<sequence length="217" mass="23232">MTAPKLRDWWTIPVAVVIIALICTGAWMLTQGLSEEQNTAEEGPSAEQSPAAGEADVRLEEPPSEAEVEDMNIEALDGDFRVPSVGLDTGLETMSEVNGAINPPGLRNGYIVRNHGSPDHPERGTTYVAIHSVQGADLPGNKLIDVEAGEPTVETGESITLQDHDYTVTDAYTVPKSDISGDDRVWADEPGRLVILTCLQRASGRSVDNVIIEATAD</sequence>
<keyword evidence="2" id="KW-0472">Membrane</keyword>
<evidence type="ECO:0000313" key="4">
    <source>
        <dbReference type="Proteomes" id="UP000199700"/>
    </source>
</evidence>
<dbReference type="OrthoDB" id="4425249at2"/>
<evidence type="ECO:0008006" key="5">
    <source>
        <dbReference type="Google" id="ProtNLM"/>
    </source>
</evidence>
<gene>
    <name evidence="3" type="ORF">SAMN04489751_2656</name>
</gene>
<proteinExistence type="predicted"/>
<dbReference type="InterPro" id="IPR042001">
    <property type="entry name" value="Sortase_F"/>
</dbReference>
<reference evidence="3" key="1">
    <citation type="submission" date="2016-10" db="EMBL/GenBank/DDBJ databases">
        <authorList>
            <person name="Varghese N."/>
            <person name="Submissions S."/>
        </authorList>
    </citation>
    <scope>NUCLEOTIDE SEQUENCE [LARGE SCALE GENOMIC DNA]</scope>
    <source>
        <strain evidence="3">DSM 22082</strain>
    </source>
</reference>
<dbReference type="AlphaFoldDB" id="A0A1H1UF50"/>
<dbReference type="EMBL" id="LT629739">
    <property type="protein sequence ID" value="SDS71050.1"/>
    <property type="molecule type" value="Genomic_DNA"/>
</dbReference>
<keyword evidence="4" id="KW-1185">Reference proteome</keyword>
<dbReference type="RefSeq" id="WP_092106216.1">
    <property type="nucleotide sequence ID" value="NZ_LT629739.1"/>
</dbReference>
<name>A0A1H1UF50_BRESA</name>
<evidence type="ECO:0000256" key="1">
    <source>
        <dbReference type="SAM" id="MobiDB-lite"/>
    </source>
</evidence>
<keyword evidence="2" id="KW-0812">Transmembrane</keyword>
<feature type="transmembrane region" description="Helical" evidence="2">
    <location>
        <begin position="9"/>
        <end position="29"/>
    </location>
</feature>
<evidence type="ECO:0000256" key="2">
    <source>
        <dbReference type="SAM" id="Phobius"/>
    </source>
</evidence>
<organism evidence="3 4">
    <name type="scientific">Brevibacterium sandarakinum</name>
    <dbReference type="NCBI Taxonomy" id="629680"/>
    <lineage>
        <taxon>Bacteria</taxon>
        <taxon>Bacillati</taxon>
        <taxon>Actinomycetota</taxon>
        <taxon>Actinomycetes</taxon>
        <taxon>Micrococcales</taxon>
        <taxon>Brevibacteriaceae</taxon>
        <taxon>Brevibacterium</taxon>
    </lineage>
</organism>